<dbReference type="EMBL" id="BTRK01000001">
    <property type="protein sequence ID" value="GMR31465.1"/>
    <property type="molecule type" value="Genomic_DNA"/>
</dbReference>
<accession>A0AAN4Z586</accession>
<feature type="region of interest" description="Disordered" evidence="7">
    <location>
        <begin position="362"/>
        <end position="432"/>
    </location>
</feature>
<organism evidence="9 10">
    <name type="scientific">Pristionchus mayeri</name>
    <dbReference type="NCBI Taxonomy" id="1317129"/>
    <lineage>
        <taxon>Eukaryota</taxon>
        <taxon>Metazoa</taxon>
        <taxon>Ecdysozoa</taxon>
        <taxon>Nematoda</taxon>
        <taxon>Chromadorea</taxon>
        <taxon>Rhabditida</taxon>
        <taxon>Rhabditina</taxon>
        <taxon>Diplogasteromorpha</taxon>
        <taxon>Diplogasteroidea</taxon>
        <taxon>Neodiplogasteridae</taxon>
        <taxon>Pristionchus</taxon>
    </lineage>
</organism>
<feature type="compositionally biased region" description="Acidic residues" evidence="7">
    <location>
        <begin position="658"/>
        <end position="671"/>
    </location>
</feature>
<evidence type="ECO:0000256" key="7">
    <source>
        <dbReference type="SAM" id="MobiDB-lite"/>
    </source>
</evidence>
<proteinExistence type="predicted"/>
<sequence>DYNAKQEEPLSDPSSIIELQEKLAKTEKERDKNFAIASAYLANVEQLKKRVAGLESLADPRRRTVDASTKEKELEKRVNELVNQLEEDRKKASQNALEWEVKVQCANRATQEAEIREARSVRVALEWQGKAQIANRAKSEAETRAEEAVSKLEGKIEWANRMSEDAHARAKRNASLLGLKQREVDIIRRKANELNTTVASLTNQLEEVQAKARDEAEKWKVLVQLHKHSVLATREAKEEAEKRVNELTTQLDEKEAHNSDLMKNIEIAIDQSIRLLQGRNNVEIQAREEKNEHLASERMMEIPPPFDSLKQTEMKEDIVERKDDSKAKQEEPLSDTSSNMMEIPPPVDTVEPTMIREDVVERKDESIDNLTDAKREEPLADICCPSTETSRPLNQSTSDYSNETSKTKDSSVESSEGHEKLLDIGKEGEKPVKNEFMEAVSAEIDQAEARKPITDVGSSNEAIGKSGEVNDDTIDVKHEESIVDVEAPTSSMKMKQEMKVKSSDRKNKGMNYRNKSIVIKRISCVVCGETRPWDEMKDFTTVPNKRKKWVEALRSTLEGRKSLMEQLNAKKRSFICASHFSSSDFIQNAKRVGIKTAAVPFLKEGEAVDAGKSNQVEKIAKKEKVAVTVSKKEELNKGTQGFRKRSRDSRKITKREESEVDEEMNEDEKTEEESRWAGRLRKRIKPTLQQPITEAEYESQLMSPVVKVRKDEKSLNKAMDKMGKTMEYMNMDEITMECFKAFKKQSVTNTWNMVKSSMNEADPDLSEIVPQEEKNLFNLLIAIRDSKPEEVAEILDQFITDWSFKDWINSSNKGEKSTTEVTKNVRCLFSALALTQKGDQEKVKKARDEFHCILTKVSSQGVCQSLVYLLCNALTTSLASEILKIELDDDEFGGRLISIHMNHEDAEVLKWAIDRFADPSRKNLPTAAYRTPATLDMVEEWWKSDREILEKARDQPDFTYHSGSDTPFDPFYMAVHNSMFEFLCVKTAIEGLDRVKMLSELDTTAIDAIDLATSADNPSLSEIEGRVVLLKIHLSSTVIQSLANEMVIKHQREALRLHLTTTIEKINSIFARPLCEEELWRGFALPDVNYLMLCILEIKKWINRADSVIQAINDGELKEEKMEE</sequence>
<reference evidence="10" key="1">
    <citation type="submission" date="2022-10" db="EMBL/GenBank/DDBJ databases">
        <title>Genome assembly of Pristionchus species.</title>
        <authorList>
            <person name="Yoshida K."/>
            <person name="Sommer R.J."/>
        </authorList>
    </citation>
    <scope>NUCLEOTIDE SEQUENCE [LARGE SCALE GENOMIC DNA]</scope>
    <source>
        <strain evidence="10">RS5460</strain>
    </source>
</reference>
<evidence type="ECO:0000259" key="8">
    <source>
        <dbReference type="PROSITE" id="PS50950"/>
    </source>
</evidence>
<keyword evidence="4 5" id="KW-0238">DNA-binding</keyword>
<feature type="region of interest" description="Disordered" evidence="7">
    <location>
        <begin position="637"/>
        <end position="675"/>
    </location>
</feature>
<feature type="region of interest" description="Disordered" evidence="7">
    <location>
        <begin position="318"/>
        <end position="348"/>
    </location>
</feature>
<evidence type="ECO:0000256" key="1">
    <source>
        <dbReference type="ARBA" id="ARBA00022723"/>
    </source>
</evidence>
<comment type="caution">
    <text evidence="9">The sequence shown here is derived from an EMBL/GenBank/DDBJ whole genome shotgun (WGS) entry which is preliminary data.</text>
</comment>
<feature type="non-terminal residue" evidence="9">
    <location>
        <position position="1"/>
    </location>
</feature>
<dbReference type="AlphaFoldDB" id="A0AAN4Z586"/>
<feature type="compositionally biased region" description="Basic and acidic residues" evidence="7">
    <location>
        <begin position="318"/>
        <end position="331"/>
    </location>
</feature>
<feature type="coiled-coil region" evidence="6">
    <location>
        <begin position="184"/>
        <end position="271"/>
    </location>
</feature>
<keyword evidence="1" id="KW-0479">Metal-binding</keyword>
<dbReference type="Proteomes" id="UP001328107">
    <property type="component" value="Unassembled WGS sequence"/>
</dbReference>
<keyword evidence="6" id="KW-0175">Coiled coil</keyword>
<dbReference type="InterPro" id="IPR006612">
    <property type="entry name" value="THAP_Znf"/>
</dbReference>
<name>A0AAN4Z586_9BILA</name>
<keyword evidence="2 5" id="KW-0863">Zinc-finger</keyword>
<keyword evidence="3" id="KW-0862">Zinc</keyword>
<feature type="compositionally biased region" description="Polar residues" evidence="7">
    <location>
        <begin position="386"/>
        <end position="404"/>
    </location>
</feature>
<dbReference type="GO" id="GO:0008270">
    <property type="term" value="F:zinc ion binding"/>
    <property type="evidence" value="ECO:0007669"/>
    <property type="project" value="UniProtKB-KW"/>
</dbReference>
<dbReference type="PROSITE" id="PS50950">
    <property type="entry name" value="ZF_THAP"/>
    <property type="match status" value="1"/>
</dbReference>
<evidence type="ECO:0000256" key="6">
    <source>
        <dbReference type="SAM" id="Coils"/>
    </source>
</evidence>
<evidence type="ECO:0000313" key="9">
    <source>
        <dbReference type="EMBL" id="GMR31465.1"/>
    </source>
</evidence>
<feature type="compositionally biased region" description="Basic and acidic residues" evidence="7">
    <location>
        <begin position="362"/>
        <end position="378"/>
    </location>
</feature>
<evidence type="ECO:0000256" key="5">
    <source>
        <dbReference type="PROSITE-ProRule" id="PRU00309"/>
    </source>
</evidence>
<feature type="compositionally biased region" description="Basic and acidic residues" evidence="7">
    <location>
        <begin position="405"/>
        <end position="432"/>
    </location>
</feature>
<evidence type="ECO:0000256" key="4">
    <source>
        <dbReference type="ARBA" id="ARBA00023125"/>
    </source>
</evidence>
<feature type="domain" description="THAP-type" evidence="8">
    <location>
        <begin position="519"/>
        <end position="603"/>
    </location>
</feature>
<gene>
    <name evidence="9" type="ORF">PMAYCL1PPCAC_01660</name>
</gene>
<keyword evidence="10" id="KW-1185">Reference proteome</keyword>
<evidence type="ECO:0000313" key="10">
    <source>
        <dbReference type="Proteomes" id="UP001328107"/>
    </source>
</evidence>
<protein>
    <recommendedName>
        <fullName evidence="8">THAP-type domain-containing protein</fullName>
    </recommendedName>
</protein>
<evidence type="ECO:0000256" key="2">
    <source>
        <dbReference type="ARBA" id="ARBA00022771"/>
    </source>
</evidence>
<dbReference type="SMART" id="SM00980">
    <property type="entry name" value="THAP"/>
    <property type="match status" value="1"/>
</dbReference>
<evidence type="ECO:0000256" key="3">
    <source>
        <dbReference type="ARBA" id="ARBA00022833"/>
    </source>
</evidence>
<feature type="coiled-coil region" evidence="6">
    <location>
        <begin position="37"/>
        <end position="102"/>
    </location>
</feature>
<dbReference type="GO" id="GO:0003677">
    <property type="term" value="F:DNA binding"/>
    <property type="evidence" value="ECO:0007669"/>
    <property type="project" value="UniProtKB-UniRule"/>
</dbReference>